<keyword evidence="1" id="KW-0472">Membrane</keyword>
<dbReference type="Proteomes" id="UP000663854">
    <property type="component" value="Unassembled WGS sequence"/>
</dbReference>
<feature type="transmembrane region" description="Helical" evidence="1">
    <location>
        <begin position="33"/>
        <end position="55"/>
    </location>
</feature>
<evidence type="ECO:0000259" key="2">
    <source>
        <dbReference type="PROSITE" id="PS50053"/>
    </source>
</evidence>
<comment type="caution">
    <text evidence="3">The sequence shown here is derived from an EMBL/GenBank/DDBJ whole genome shotgun (WGS) entry which is preliminary data.</text>
</comment>
<feature type="transmembrane region" description="Helical" evidence="1">
    <location>
        <begin position="171"/>
        <end position="192"/>
    </location>
</feature>
<evidence type="ECO:0000256" key="1">
    <source>
        <dbReference type="SAM" id="Phobius"/>
    </source>
</evidence>
<proteinExistence type="predicted"/>
<dbReference type="InterPro" id="IPR029071">
    <property type="entry name" value="Ubiquitin-like_domsf"/>
</dbReference>
<keyword evidence="1" id="KW-1133">Transmembrane helix</keyword>
<dbReference type="InterPro" id="IPR050879">
    <property type="entry name" value="Acyltransferase_3"/>
</dbReference>
<protein>
    <recommendedName>
        <fullName evidence="2">Ubiquitin-like domain-containing protein</fullName>
    </recommendedName>
</protein>
<dbReference type="InterPro" id="IPR002656">
    <property type="entry name" value="Acyl_transf_3_dom"/>
</dbReference>
<dbReference type="InterPro" id="IPR000626">
    <property type="entry name" value="Ubiquitin-like_dom"/>
</dbReference>
<keyword evidence="1" id="KW-0812">Transmembrane</keyword>
<dbReference type="Gene3D" id="3.10.20.90">
    <property type="entry name" value="Phosphatidylinositol 3-kinase Catalytic Subunit, Chain A, domain 1"/>
    <property type="match status" value="1"/>
</dbReference>
<gene>
    <name evidence="4" type="ORF">JXQ802_LOCUS36841</name>
    <name evidence="3" type="ORF">PYM288_LOCUS23694</name>
</gene>
<feature type="transmembrane region" description="Helical" evidence="1">
    <location>
        <begin position="67"/>
        <end position="89"/>
    </location>
</feature>
<dbReference type="EMBL" id="CAJNOL010001925">
    <property type="protein sequence ID" value="CAF1438345.1"/>
    <property type="molecule type" value="Genomic_DNA"/>
</dbReference>
<reference evidence="3" key="1">
    <citation type="submission" date="2021-02" db="EMBL/GenBank/DDBJ databases">
        <authorList>
            <person name="Nowell W R."/>
        </authorList>
    </citation>
    <scope>NUCLEOTIDE SEQUENCE</scope>
</reference>
<sequence length="299" mass="35446">MLYWQIQRDFLALFSRDDVTNGYFDPIDGLRAIANLLIIFCHLVTIFSAFIPSYPHIQWQEFLNSQAFMLAPIMTLALEIFFMLSAFLLTHKLIIQWMKDDNSHRLFLQQYPKLILKRALRFWPGILLATIIMFICGESRHINPVTHLVSVWLFFQNYVDYDHWLTTLSPLWTISLDMQAYILLPLLLYLFYSCRIQFQTKITKDKLNEDLFSINIDGIDHELKNQYKPIPLDVYKSTIVHELKAIFESMYKFPKSNQCFFVNGSFAHEDLLMNDLNVKNNSLFVLFLTKQNEYKIVRV</sequence>
<dbReference type="GO" id="GO:0016747">
    <property type="term" value="F:acyltransferase activity, transferring groups other than amino-acyl groups"/>
    <property type="evidence" value="ECO:0007669"/>
    <property type="project" value="InterPro"/>
</dbReference>
<evidence type="ECO:0000313" key="4">
    <source>
        <dbReference type="EMBL" id="CAF1438345.1"/>
    </source>
</evidence>
<organism evidence="3 5">
    <name type="scientific">Rotaria sordida</name>
    <dbReference type="NCBI Taxonomy" id="392033"/>
    <lineage>
        <taxon>Eukaryota</taxon>
        <taxon>Metazoa</taxon>
        <taxon>Spiralia</taxon>
        <taxon>Gnathifera</taxon>
        <taxon>Rotifera</taxon>
        <taxon>Eurotatoria</taxon>
        <taxon>Bdelloidea</taxon>
        <taxon>Philodinida</taxon>
        <taxon>Philodinidae</taxon>
        <taxon>Rotaria</taxon>
    </lineage>
</organism>
<feature type="domain" description="Ubiquitin-like" evidence="2">
    <location>
        <begin position="212"/>
        <end position="293"/>
    </location>
</feature>
<evidence type="ECO:0000313" key="6">
    <source>
        <dbReference type="Proteomes" id="UP000663870"/>
    </source>
</evidence>
<dbReference type="EMBL" id="CAJNOH010001124">
    <property type="protein sequence ID" value="CAF1178930.1"/>
    <property type="molecule type" value="Genomic_DNA"/>
</dbReference>
<keyword evidence="6" id="KW-1185">Reference proteome</keyword>
<evidence type="ECO:0000313" key="3">
    <source>
        <dbReference type="EMBL" id="CAF1178930.1"/>
    </source>
</evidence>
<dbReference type="Pfam" id="PF01757">
    <property type="entry name" value="Acyl_transf_3"/>
    <property type="match status" value="1"/>
</dbReference>
<dbReference type="PANTHER" id="PTHR23028">
    <property type="entry name" value="ACETYLTRANSFERASE"/>
    <property type="match status" value="1"/>
</dbReference>
<dbReference type="Proteomes" id="UP000663870">
    <property type="component" value="Unassembled WGS sequence"/>
</dbReference>
<dbReference type="SUPFAM" id="SSF54236">
    <property type="entry name" value="Ubiquitin-like"/>
    <property type="match status" value="1"/>
</dbReference>
<accession>A0A814UV86</accession>
<name>A0A814UV86_9BILA</name>
<dbReference type="PROSITE" id="PS50053">
    <property type="entry name" value="UBIQUITIN_2"/>
    <property type="match status" value="1"/>
</dbReference>
<dbReference type="AlphaFoldDB" id="A0A814UV86"/>
<evidence type="ECO:0000313" key="5">
    <source>
        <dbReference type="Proteomes" id="UP000663854"/>
    </source>
</evidence>
<feature type="transmembrane region" description="Helical" evidence="1">
    <location>
        <begin position="122"/>
        <end position="142"/>
    </location>
</feature>